<dbReference type="PROSITE" id="PS52012">
    <property type="entry name" value="CFEM"/>
    <property type="match status" value="1"/>
</dbReference>
<dbReference type="InterPro" id="IPR051735">
    <property type="entry name" value="CFEM_domain"/>
</dbReference>
<keyword evidence="19" id="KW-1185">Reference proteome</keyword>
<evidence type="ECO:0000256" key="15">
    <source>
        <dbReference type="PROSITE-ProRule" id="PRU01356"/>
    </source>
</evidence>
<evidence type="ECO:0000256" key="8">
    <source>
        <dbReference type="ARBA" id="ARBA00022723"/>
    </source>
</evidence>
<evidence type="ECO:0000256" key="2">
    <source>
        <dbReference type="ARBA" id="ARBA00004613"/>
    </source>
</evidence>
<evidence type="ECO:0000256" key="1">
    <source>
        <dbReference type="ARBA" id="ARBA00004609"/>
    </source>
</evidence>
<name>A0A6A6Y1W5_9PEZI</name>
<keyword evidence="4" id="KW-1003">Cell membrane</keyword>
<gene>
    <name evidence="18 20" type="ORF">BDZ99DRAFT_206722</name>
</gene>
<comment type="similarity">
    <text evidence="3">Belongs to the RBT5 family.</text>
</comment>
<dbReference type="Proteomes" id="UP000504636">
    <property type="component" value="Unplaced"/>
</dbReference>
<dbReference type="GO" id="GO:0005576">
    <property type="term" value="C:extracellular region"/>
    <property type="evidence" value="ECO:0007669"/>
    <property type="project" value="UniProtKB-SubCell"/>
</dbReference>
<dbReference type="GO" id="GO:0005886">
    <property type="term" value="C:plasma membrane"/>
    <property type="evidence" value="ECO:0007669"/>
    <property type="project" value="UniProtKB-SubCell"/>
</dbReference>
<keyword evidence="10 15" id="KW-0408">Iron</keyword>
<evidence type="ECO:0000256" key="5">
    <source>
        <dbReference type="ARBA" id="ARBA00022525"/>
    </source>
</evidence>
<dbReference type="GO" id="GO:0098552">
    <property type="term" value="C:side of membrane"/>
    <property type="evidence" value="ECO:0007669"/>
    <property type="project" value="UniProtKB-KW"/>
</dbReference>
<dbReference type="PANTHER" id="PTHR37928">
    <property type="entry name" value="CFEM DOMAIN PROTEIN (AFU_ORTHOLOGUE AFUA_6G14090)"/>
    <property type="match status" value="1"/>
</dbReference>
<dbReference type="InterPro" id="IPR008427">
    <property type="entry name" value="Extracellular_membr_CFEM_dom"/>
</dbReference>
<protein>
    <recommendedName>
        <fullName evidence="17">CFEM domain-containing protein</fullName>
    </recommendedName>
</protein>
<evidence type="ECO:0000256" key="10">
    <source>
        <dbReference type="ARBA" id="ARBA00023004"/>
    </source>
</evidence>
<keyword evidence="5" id="KW-0964">Secreted</keyword>
<keyword evidence="13" id="KW-0325">Glycoprotein</keyword>
<keyword evidence="7" id="KW-0336">GPI-anchor</keyword>
<keyword evidence="12" id="KW-1015">Disulfide bond</keyword>
<evidence type="ECO:0000256" key="6">
    <source>
        <dbReference type="ARBA" id="ARBA00022617"/>
    </source>
</evidence>
<reference evidence="20" key="3">
    <citation type="submission" date="2025-04" db="UniProtKB">
        <authorList>
            <consortium name="RefSeq"/>
        </authorList>
    </citation>
    <scope>IDENTIFICATION</scope>
    <source>
        <strain evidence="20">CBS 304.34</strain>
    </source>
</reference>
<feature type="binding site" description="axial binding residue" evidence="15">
    <location>
        <position position="44"/>
    </location>
    <ligand>
        <name>heme</name>
        <dbReference type="ChEBI" id="CHEBI:30413"/>
    </ligand>
    <ligandPart>
        <name>Fe</name>
        <dbReference type="ChEBI" id="CHEBI:18248"/>
    </ligandPart>
</feature>
<evidence type="ECO:0000256" key="7">
    <source>
        <dbReference type="ARBA" id="ARBA00022622"/>
    </source>
</evidence>
<evidence type="ECO:0000313" key="18">
    <source>
        <dbReference type="EMBL" id="KAF2802215.1"/>
    </source>
</evidence>
<dbReference type="EMBL" id="MU003724">
    <property type="protein sequence ID" value="KAF2802215.1"/>
    <property type="molecule type" value="Genomic_DNA"/>
</dbReference>
<evidence type="ECO:0000313" key="19">
    <source>
        <dbReference type="Proteomes" id="UP000504636"/>
    </source>
</evidence>
<keyword evidence="8 15" id="KW-0479">Metal-binding</keyword>
<comment type="caution">
    <text evidence="15">Lacks conserved residue(s) required for the propagation of feature annotation.</text>
</comment>
<reference evidence="18 20" key="1">
    <citation type="journal article" date="2020" name="Stud. Mycol.">
        <title>101 Dothideomycetes genomes: a test case for predicting lifestyles and emergence of pathogens.</title>
        <authorList>
            <person name="Haridas S."/>
            <person name="Albert R."/>
            <person name="Binder M."/>
            <person name="Bloem J."/>
            <person name="Labutti K."/>
            <person name="Salamov A."/>
            <person name="Andreopoulos B."/>
            <person name="Baker S."/>
            <person name="Barry K."/>
            <person name="Bills G."/>
            <person name="Bluhm B."/>
            <person name="Cannon C."/>
            <person name="Castanera R."/>
            <person name="Culley D."/>
            <person name="Daum C."/>
            <person name="Ezra D."/>
            <person name="Gonzalez J."/>
            <person name="Henrissat B."/>
            <person name="Kuo A."/>
            <person name="Liang C."/>
            <person name="Lipzen A."/>
            <person name="Lutzoni F."/>
            <person name="Magnuson J."/>
            <person name="Mondo S."/>
            <person name="Nolan M."/>
            <person name="Ohm R."/>
            <person name="Pangilinan J."/>
            <person name="Park H.-J."/>
            <person name="Ramirez L."/>
            <person name="Alfaro M."/>
            <person name="Sun H."/>
            <person name="Tritt A."/>
            <person name="Yoshinaga Y."/>
            <person name="Zwiers L.-H."/>
            <person name="Turgeon B."/>
            <person name="Goodwin S."/>
            <person name="Spatafora J."/>
            <person name="Crous P."/>
            <person name="Grigoriev I."/>
        </authorList>
    </citation>
    <scope>NUCLEOTIDE SEQUENCE</scope>
    <source>
        <strain evidence="18 20">CBS 304.34</strain>
    </source>
</reference>
<dbReference type="RefSeq" id="XP_033569179.1">
    <property type="nucleotide sequence ID" value="XM_033713297.1"/>
</dbReference>
<evidence type="ECO:0000313" key="20">
    <source>
        <dbReference type="RefSeq" id="XP_033569179.1"/>
    </source>
</evidence>
<evidence type="ECO:0000256" key="13">
    <source>
        <dbReference type="ARBA" id="ARBA00023180"/>
    </source>
</evidence>
<keyword evidence="14" id="KW-0449">Lipoprotein</keyword>
<evidence type="ECO:0000256" key="4">
    <source>
        <dbReference type="ARBA" id="ARBA00022475"/>
    </source>
</evidence>
<organism evidence="18">
    <name type="scientific">Mytilinidion resinicola</name>
    <dbReference type="NCBI Taxonomy" id="574789"/>
    <lineage>
        <taxon>Eukaryota</taxon>
        <taxon>Fungi</taxon>
        <taxon>Dikarya</taxon>
        <taxon>Ascomycota</taxon>
        <taxon>Pezizomycotina</taxon>
        <taxon>Dothideomycetes</taxon>
        <taxon>Pleosporomycetidae</taxon>
        <taxon>Mytilinidiales</taxon>
        <taxon>Mytilinidiaceae</taxon>
        <taxon>Mytilinidion</taxon>
    </lineage>
</organism>
<dbReference type="GO" id="GO:0046872">
    <property type="term" value="F:metal ion binding"/>
    <property type="evidence" value="ECO:0007669"/>
    <property type="project" value="UniProtKB-UniRule"/>
</dbReference>
<comment type="subcellular location">
    <subcellularLocation>
        <location evidence="1">Cell membrane</location>
        <topology evidence="1">Lipid-anchor</topology>
        <topology evidence="1">GPI-anchor</topology>
    </subcellularLocation>
    <subcellularLocation>
        <location evidence="2">Secreted</location>
    </subcellularLocation>
</comment>
<dbReference type="GeneID" id="54454190"/>
<reference evidence="20" key="2">
    <citation type="submission" date="2020-04" db="EMBL/GenBank/DDBJ databases">
        <authorList>
            <consortium name="NCBI Genome Project"/>
        </authorList>
    </citation>
    <scope>NUCLEOTIDE SEQUENCE</scope>
    <source>
        <strain evidence="20">CBS 304.34</strain>
    </source>
</reference>
<evidence type="ECO:0000256" key="11">
    <source>
        <dbReference type="ARBA" id="ARBA00023136"/>
    </source>
</evidence>
<evidence type="ECO:0000256" key="14">
    <source>
        <dbReference type="ARBA" id="ARBA00023288"/>
    </source>
</evidence>
<dbReference type="PANTHER" id="PTHR37928:SF2">
    <property type="entry name" value="GPI ANCHORED CFEM DOMAIN PROTEIN (AFU_ORTHOLOGUE AFUA_6G10580)"/>
    <property type="match status" value="1"/>
</dbReference>
<evidence type="ECO:0000256" key="12">
    <source>
        <dbReference type="ARBA" id="ARBA00023157"/>
    </source>
</evidence>
<sequence length="228" mass="22454">MKLATITLAASAASLTYTQLPGPACALGCFISELSDDSCSSLLDFECHCKKGQSLIGGIEPCVIDSCPKAEDLQGVLSTVNAVCKQYDVVLSITLPASFFSLAAGASTVAPVTGLDAMSVLASATDTVSASAASSLHSTSSSASSATKTSASASSNSDPFGFLSSIASEITSGASRTLSINTTPVNTGTAANTLVAEPSTTASAGFAPPRDVSGGLLGAMVALAAAIL</sequence>
<accession>A0A6A6Y1W5</accession>
<evidence type="ECO:0000256" key="9">
    <source>
        <dbReference type="ARBA" id="ARBA00022729"/>
    </source>
</evidence>
<proteinExistence type="inferred from homology"/>
<keyword evidence="6 15" id="KW-0349">Heme</keyword>
<feature type="signal peptide" evidence="16">
    <location>
        <begin position="1"/>
        <end position="18"/>
    </location>
</feature>
<evidence type="ECO:0000256" key="16">
    <source>
        <dbReference type="SAM" id="SignalP"/>
    </source>
</evidence>
<keyword evidence="9 16" id="KW-0732">Signal</keyword>
<dbReference type="Pfam" id="PF05730">
    <property type="entry name" value="CFEM"/>
    <property type="match status" value="1"/>
</dbReference>
<evidence type="ECO:0000259" key="17">
    <source>
        <dbReference type="PROSITE" id="PS52012"/>
    </source>
</evidence>
<evidence type="ECO:0000256" key="3">
    <source>
        <dbReference type="ARBA" id="ARBA00010031"/>
    </source>
</evidence>
<feature type="chain" id="PRO_5044628802" description="CFEM domain-containing protein" evidence="16">
    <location>
        <begin position="19"/>
        <end position="228"/>
    </location>
</feature>
<feature type="domain" description="CFEM" evidence="17">
    <location>
        <begin position="1"/>
        <end position="110"/>
    </location>
</feature>
<keyword evidence="11" id="KW-0472">Membrane</keyword>
<dbReference type="AlphaFoldDB" id="A0A6A6Y1W5"/>
<dbReference type="SMART" id="SM00747">
    <property type="entry name" value="CFEM"/>
    <property type="match status" value="1"/>
</dbReference>